<dbReference type="Proteomes" id="UP001239111">
    <property type="component" value="Chromosome 1"/>
</dbReference>
<reference evidence="1" key="1">
    <citation type="submission" date="2023-04" db="EMBL/GenBank/DDBJ databases">
        <title>A chromosome-level genome assembly of the parasitoid wasp Eretmocerus hayati.</title>
        <authorList>
            <person name="Zhong Y."/>
            <person name="Liu S."/>
            <person name="Liu Y."/>
        </authorList>
    </citation>
    <scope>NUCLEOTIDE SEQUENCE</scope>
    <source>
        <strain evidence="1">ZJU_SS_LIU_2023</strain>
    </source>
</reference>
<keyword evidence="2" id="KW-1185">Reference proteome</keyword>
<name>A0ACC2PGT0_9HYME</name>
<proteinExistence type="predicted"/>
<evidence type="ECO:0000313" key="2">
    <source>
        <dbReference type="Proteomes" id="UP001239111"/>
    </source>
</evidence>
<sequence>MGYLPEWKRLPPFTPWLRKDPSGSGKAWCNFCEVILYPKKENLDPHTERKRHKDLPQKFQKTPRLNDINETVEKVESSTVNGIKDRDREQSDERIDSITRKSPPNELNNETQQITQKMKPSIAICNQNGHSIQHEGQNDYICEDTYPDRFNVNAQQIIEKIRLSTAKTSQNQTESIPWSNQVEISSGVSNSQEGINLGSAEPSESITLGYAHSPGKEKYSFP</sequence>
<gene>
    <name evidence="1" type="ORF">QAD02_018417</name>
</gene>
<accession>A0ACC2PGT0</accession>
<comment type="caution">
    <text evidence="1">The sequence shown here is derived from an EMBL/GenBank/DDBJ whole genome shotgun (WGS) entry which is preliminary data.</text>
</comment>
<organism evidence="1 2">
    <name type="scientific">Eretmocerus hayati</name>
    <dbReference type="NCBI Taxonomy" id="131215"/>
    <lineage>
        <taxon>Eukaryota</taxon>
        <taxon>Metazoa</taxon>
        <taxon>Ecdysozoa</taxon>
        <taxon>Arthropoda</taxon>
        <taxon>Hexapoda</taxon>
        <taxon>Insecta</taxon>
        <taxon>Pterygota</taxon>
        <taxon>Neoptera</taxon>
        <taxon>Endopterygota</taxon>
        <taxon>Hymenoptera</taxon>
        <taxon>Apocrita</taxon>
        <taxon>Proctotrupomorpha</taxon>
        <taxon>Chalcidoidea</taxon>
        <taxon>Aphelinidae</taxon>
        <taxon>Aphelininae</taxon>
        <taxon>Eretmocerus</taxon>
    </lineage>
</organism>
<evidence type="ECO:0000313" key="1">
    <source>
        <dbReference type="EMBL" id="KAJ8682625.1"/>
    </source>
</evidence>
<dbReference type="EMBL" id="CM056741">
    <property type="protein sequence ID" value="KAJ8682625.1"/>
    <property type="molecule type" value="Genomic_DNA"/>
</dbReference>
<protein>
    <submittedName>
        <fullName evidence="1">Uncharacterized protein</fullName>
    </submittedName>
</protein>